<protein>
    <recommendedName>
        <fullName evidence="10">Glycerol-3-phosphate acyltransferase</fullName>
    </recommendedName>
    <alternativeName>
        <fullName evidence="10">Acyl-PO4 G3P acyltransferase</fullName>
    </alternativeName>
    <alternativeName>
        <fullName evidence="10">Acyl-phosphate--glycerol-3-phosphate acyltransferase</fullName>
    </alternativeName>
    <alternativeName>
        <fullName evidence="10">G3P acyltransferase</fullName>
        <shortName evidence="10">GPAT</shortName>
        <ecNumber evidence="10">2.3.1.275</ecNumber>
    </alternativeName>
    <alternativeName>
        <fullName evidence="10">Lysophosphatidic acid synthase</fullName>
        <shortName evidence="10">LPA synthase</shortName>
    </alternativeName>
</protein>
<dbReference type="SMART" id="SM01207">
    <property type="entry name" value="G3P_acyltransf"/>
    <property type="match status" value="1"/>
</dbReference>
<evidence type="ECO:0000256" key="4">
    <source>
        <dbReference type="ARBA" id="ARBA00022692"/>
    </source>
</evidence>
<comment type="function">
    <text evidence="10">Catalyzes the transfer of an acyl group from acyl-phosphate (acyl-PO(4)) to glycerol-3-phosphate (G3P) to form lysophosphatidic acid (LPA). This enzyme utilizes acyl-phosphate as fatty acyl donor, but not acyl-CoA or acyl-ACP.</text>
</comment>
<evidence type="ECO:0000256" key="9">
    <source>
        <dbReference type="ARBA" id="ARBA00023264"/>
    </source>
</evidence>
<keyword evidence="5 10" id="KW-1133">Transmembrane helix</keyword>
<keyword evidence="9 10" id="KW-1208">Phospholipid metabolism</keyword>
<keyword evidence="6 10" id="KW-0443">Lipid metabolism</keyword>
<keyword evidence="7 10" id="KW-0472">Membrane</keyword>
<proteinExistence type="inferred from homology"/>
<dbReference type="GO" id="GO:0004366">
    <property type="term" value="F:glycerol-3-phosphate O-acyltransferase activity"/>
    <property type="evidence" value="ECO:0007669"/>
    <property type="project" value="UniProtKB-EC"/>
</dbReference>
<evidence type="ECO:0000256" key="1">
    <source>
        <dbReference type="ARBA" id="ARBA00022475"/>
    </source>
</evidence>
<sequence length="205" mass="21533">MVTFGYIAIAVIAYLLGNISTSYIIAKKFSGVDIRTQGSGNAGSTNVLRTMGKRAGAATFIGDLLKGTISVLIGEIIGNFIGVDRTIAGYVAVIFVVVGHNWPAFLGFKGGKGVATSLGAMLAINPIIALSCLGIFIVVVAVSKYVSLGSVVGIAFSAPFMLISKNNPGFVVALFLTLSVMYTHRANLKRLIKGDENKVGRKKEE</sequence>
<comment type="pathway">
    <text evidence="10">Lipid metabolism; phospholipid metabolism.</text>
</comment>
<evidence type="ECO:0000256" key="3">
    <source>
        <dbReference type="ARBA" id="ARBA00022679"/>
    </source>
</evidence>
<evidence type="ECO:0000256" key="10">
    <source>
        <dbReference type="HAMAP-Rule" id="MF_01043"/>
    </source>
</evidence>
<evidence type="ECO:0000256" key="2">
    <source>
        <dbReference type="ARBA" id="ARBA00022516"/>
    </source>
</evidence>
<dbReference type="Pfam" id="PF02660">
    <property type="entry name" value="G3P_acyltransf"/>
    <property type="match status" value="1"/>
</dbReference>
<dbReference type="EC" id="2.3.1.275" evidence="10"/>
<keyword evidence="8 10" id="KW-0594">Phospholipid biosynthesis</keyword>
<reference evidence="11 12" key="1">
    <citation type="submission" date="2021-03" db="EMBL/GenBank/DDBJ databases">
        <title>Genomic Encyclopedia of Type Strains, Phase IV (KMG-IV): sequencing the most valuable type-strain genomes for metagenomic binning, comparative biology and taxonomic classification.</title>
        <authorList>
            <person name="Goeker M."/>
        </authorList>
    </citation>
    <scope>NUCLEOTIDE SEQUENCE [LARGE SCALE GENOMIC DNA]</scope>
    <source>
        <strain evidence="11 12">DSM 1289</strain>
    </source>
</reference>
<keyword evidence="4 10" id="KW-0812">Transmembrane</keyword>
<feature type="transmembrane region" description="Helical" evidence="10">
    <location>
        <begin position="6"/>
        <end position="26"/>
    </location>
</feature>
<name>A0ABS4EA22_9FIRM</name>
<keyword evidence="12" id="KW-1185">Reference proteome</keyword>
<dbReference type="PANTHER" id="PTHR30309">
    <property type="entry name" value="INNER MEMBRANE PROTEIN YGIH"/>
    <property type="match status" value="1"/>
</dbReference>
<keyword evidence="3 10" id="KW-0808">Transferase</keyword>
<feature type="transmembrane region" description="Helical" evidence="10">
    <location>
        <begin position="114"/>
        <end position="138"/>
    </location>
</feature>
<dbReference type="NCBIfam" id="TIGR00023">
    <property type="entry name" value="glycerol-3-phosphate 1-O-acyltransferase PlsY"/>
    <property type="match status" value="1"/>
</dbReference>
<evidence type="ECO:0000256" key="6">
    <source>
        <dbReference type="ARBA" id="ARBA00023098"/>
    </source>
</evidence>
<dbReference type="InterPro" id="IPR003811">
    <property type="entry name" value="G3P_acylTferase_PlsY"/>
</dbReference>
<evidence type="ECO:0000256" key="8">
    <source>
        <dbReference type="ARBA" id="ARBA00023209"/>
    </source>
</evidence>
<feature type="transmembrane region" description="Helical" evidence="10">
    <location>
        <begin position="87"/>
        <end position="108"/>
    </location>
</feature>
<comment type="caution">
    <text evidence="11">The sequence shown here is derived from an EMBL/GenBank/DDBJ whole genome shotgun (WGS) entry which is preliminary data.</text>
</comment>
<comment type="catalytic activity">
    <reaction evidence="10">
        <text>an acyl phosphate + sn-glycerol 3-phosphate = a 1-acyl-sn-glycero-3-phosphate + phosphate</text>
        <dbReference type="Rhea" id="RHEA:34075"/>
        <dbReference type="ChEBI" id="CHEBI:43474"/>
        <dbReference type="ChEBI" id="CHEBI:57597"/>
        <dbReference type="ChEBI" id="CHEBI:57970"/>
        <dbReference type="ChEBI" id="CHEBI:59918"/>
        <dbReference type="EC" id="2.3.1.275"/>
    </reaction>
</comment>
<gene>
    <name evidence="10" type="primary">plsY</name>
    <name evidence="11" type="ORF">J2Z43_001174</name>
</gene>
<accession>A0ABS4EA22</accession>
<keyword evidence="1 10" id="KW-1003">Cell membrane</keyword>
<feature type="transmembrane region" description="Helical" evidence="10">
    <location>
        <begin position="169"/>
        <end position="188"/>
    </location>
</feature>
<comment type="subunit">
    <text evidence="10">Probably interacts with PlsX.</text>
</comment>
<evidence type="ECO:0000313" key="12">
    <source>
        <dbReference type="Proteomes" id="UP000767291"/>
    </source>
</evidence>
<dbReference type="HAMAP" id="MF_01043">
    <property type="entry name" value="PlsY"/>
    <property type="match status" value="1"/>
</dbReference>
<keyword evidence="11" id="KW-0012">Acyltransferase</keyword>
<feature type="transmembrane region" description="Helical" evidence="10">
    <location>
        <begin position="145"/>
        <end position="163"/>
    </location>
</feature>
<comment type="similarity">
    <text evidence="10">Belongs to the PlsY family.</text>
</comment>
<organism evidence="11 12">
    <name type="scientific">Metaclostridioides mangenotii</name>
    <dbReference type="NCBI Taxonomy" id="1540"/>
    <lineage>
        <taxon>Bacteria</taxon>
        <taxon>Bacillati</taxon>
        <taxon>Bacillota</taxon>
        <taxon>Clostridia</taxon>
        <taxon>Peptostreptococcales</taxon>
        <taxon>Peptostreptococcaceae</taxon>
        <taxon>Metaclostridioides</taxon>
    </lineage>
</organism>
<dbReference type="EMBL" id="JAGGJX010000001">
    <property type="protein sequence ID" value="MBP1854784.1"/>
    <property type="molecule type" value="Genomic_DNA"/>
</dbReference>
<evidence type="ECO:0000256" key="5">
    <source>
        <dbReference type="ARBA" id="ARBA00022989"/>
    </source>
</evidence>
<dbReference type="PANTHER" id="PTHR30309:SF0">
    <property type="entry name" value="GLYCEROL-3-PHOSPHATE ACYLTRANSFERASE-RELATED"/>
    <property type="match status" value="1"/>
</dbReference>
<comment type="subcellular location">
    <subcellularLocation>
        <location evidence="10">Cell membrane</location>
        <topology evidence="10">Multi-pass membrane protein</topology>
    </subcellularLocation>
</comment>
<keyword evidence="2 10" id="KW-0444">Lipid biosynthesis</keyword>
<evidence type="ECO:0000313" key="11">
    <source>
        <dbReference type="EMBL" id="MBP1854784.1"/>
    </source>
</evidence>
<evidence type="ECO:0000256" key="7">
    <source>
        <dbReference type="ARBA" id="ARBA00023136"/>
    </source>
</evidence>
<dbReference type="RefSeq" id="WP_209456240.1">
    <property type="nucleotide sequence ID" value="NZ_BAAACS010000013.1"/>
</dbReference>
<dbReference type="Proteomes" id="UP000767291">
    <property type="component" value="Unassembled WGS sequence"/>
</dbReference>